<gene>
    <name evidence="2" type="ORF">FC26_GL000845</name>
</gene>
<dbReference type="PATRIC" id="fig|1423813.3.peg.866"/>
<feature type="transmembrane region" description="Helical" evidence="1">
    <location>
        <begin position="64"/>
        <end position="82"/>
    </location>
</feature>
<name>A0A0R2A4Z7_9LACO</name>
<keyword evidence="1" id="KW-1133">Transmembrane helix</keyword>
<comment type="caution">
    <text evidence="2">The sequence shown here is derived from an EMBL/GenBank/DDBJ whole genome shotgun (WGS) entry which is preliminary data.</text>
</comment>
<organism evidence="2 3">
    <name type="scientific">Paucilactobacillus vaccinostercus DSM 20634</name>
    <dbReference type="NCBI Taxonomy" id="1423813"/>
    <lineage>
        <taxon>Bacteria</taxon>
        <taxon>Bacillati</taxon>
        <taxon>Bacillota</taxon>
        <taxon>Bacilli</taxon>
        <taxon>Lactobacillales</taxon>
        <taxon>Lactobacillaceae</taxon>
        <taxon>Paucilactobacillus</taxon>
    </lineage>
</organism>
<protein>
    <recommendedName>
        <fullName evidence="4">Holin</fullName>
    </recommendedName>
</protein>
<dbReference type="AlphaFoldDB" id="A0A0R2A4Z7"/>
<evidence type="ECO:0000256" key="1">
    <source>
        <dbReference type="SAM" id="Phobius"/>
    </source>
</evidence>
<dbReference type="RefSeq" id="WP_057777781.1">
    <property type="nucleotide sequence ID" value="NZ_AYYY01000011.1"/>
</dbReference>
<keyword evidence="3" id="KW-1185">Reference proteome</keyword>
<dbReference type="STRING" id="1423813.FC26_GL000845"/>
<keyword evidence="1" id="KW-0472">Membrane</keyword>
<dbReference type="Pfam" id="PF10779">
    <property type="entry name" value="XhlA"/>
    <property type="match status" value="1"/>
</dbReference>
<dbReference type="EMBL" id="AYYY01000011">
    <property type="protein sequence ID" value="KRM62112.1"/>
    <property type="molecule type" value="Genomic_DNA"/>
</dbReference>
<dbReference type="InterPro" id="IPR019715">
    <property type="entry name" value="Haemolysin_XhlA"/>
</dbReference>
<dbReference type="Proteomes" id="UP000051733">
    <property type="component" value="Unassembled WGS sequence"/>
</dbReference>
<proteinExistence type="predicted"/>
<evidence type="ECO:0000313" key="2">
    <source>
        <dbReference type="EMBL" id="KRM62112.1"/>
    </source>
</evidence>
<keyword evidence="1" id="KW-0812">Transmembrane</keyword>
<reference evidence="2 3" key="1">
    <citation type="journal article" date="2015" name="Genome Announc.">
        <title>Expanding the biotechnology potential of lactobacilli through comparative genomics of 213 strains and associated genera.</title>
        <authorList>
            <person name="Sun Z."/>
            <person name="Harris H.M."/>
            <person name="McCann A."/>
            <person name="Guo C."/>
            <person name="Argimon S."/>
            <person name="Zhang W."/>
            <person name="Yang X."/>
            <person name="Jeffery I.B."/>
            <person name="Cooney J.C."/>
            <person name="Kagawa T.F."/>
            <person name="Liu W."/>
            <person name="Song Y."/>
            <person name="Salvetti E."/>
            <person name="Wrobel A."/>
            <person name="Rasinkangas P."/>
            <person name="Parkhill J."/>
            <person name="Rea M.C."/>
            <person name="O'Sullivan O."/>
            <person name="Ritari J."/>
            <person name="Douillard F.P."/>
            <person name="Paul Ross R."/>
            <person name="Yang R."/>
            <person name="Briner A.E."/>
            <person name="Felis G.E."/>
            <person name="de Vos W.M."/>
            <person name="Barrangou R."/>
            <person name="Klaenhammer T.R."/>
            <person name="Caufield P.W."/>
            <person name="Cui Y."/>
            <person name="Zhang H."/>
            <person name="O'Toole P.W."/>
        </authorList>
    </citation>
    <scope>NUCLEOTIDE SEQUENCE [LARGE SCALE GENOMIC DNA]</scope>
    <source>
        <strain evidence="2 3">DSM 20634</strain>
    </source>
</reference>
<accession>A0A0R2A4Z7</accession>
<evidence type="ECO:0000313" key="3">
    <source>
        <dbReference type="Proteomes" id="UP000051733"/>
    </source>
</evidence>
<sequence>MADKEDVNVIDLLMDIQQRLVKVETNTSGVNETTKKADEAYTLAKQNEADIKDLKSNSQWWSRTMWVAIILPVALFIVENFLMK</sequence>
<dbReference type="OrthoDB" id="2299925at2"/>
<evidence type="ECO:0008006" key="4">
    <source>
        <dbReference type="Google" id="ProtNLM"/>
    </source>
</evidence>